<dbReference type="InterPro" id="IPR029045">
    <property type="entry name" value="ClpP/crotonase-like_dom_sf"/>
</dbReference>
<evidence type="ECO:0000313" key="4">
    <source>
        <dbReference type="EMBL" id="PVD24492.1"/>
    </source>
</evidence>
<dbReference type="GO" id="GO:0005739">
    <property type="term" value="C:mitochondrion"/>
    <property type="evidence" value="ECO:0007669"/>
    <property type="project" value="TreeGrafter"/>
</dbReference>
<dbReference type="Pfam" id="PF00378">
    <property type="entry name" value="ECH_1"/>
    <property type="match status" value="1"/>
</dbReference>
<dbReference type="InterPro" id="IPR001753">
    <property type="entry name" value="Enoyl-CoA_hydra/iso"/>
</dbReference>
<dbReference type="EMBL" id="PZQS01000009">
    <property type="protein sequence ID" value="PVD24492.1"/>
    <property type="molecule type" value="Genomic_DNA"/>
</dbReference>
<evidence type="ECO:0000313" key="5">
    <source>
        <dbReference type="Proteomes" id="UP000245119"/>
    </source>
</evidence>
<dbReference type="Proteomes" id="UP000245119">
    <property type="component" value="Linkage Group LG9"/>
</dbReference>
<evidence type="ECO:0000256" key="3">
    <source>
        <dbReference type="RuleBase" id="RU003707"/>
    </source>
</evidence>
<protein>
    <submittedName>
        <fullName evidence="4">Uncharacterized protein</fullName>
    </submittedName>
</protein>
<dbReference type="CDD" id="cd06558">
    <property type="entry name" value="crotonase-like"/>
    <property type="match status" value="1"/>
</dbReference>
<name>A0A2T7NTJ9_POMCA</name>
<dbReference type="InterPro" id="IPR018376">
    <property type="entry name" value="Enoyl-CoA_hyd/isom_CS"/>
</dbReference>
<dbReference type="SUPFAM" id="SSF52096">
    <property type="entry name" value="ClpP/crotonase"/>
    <property type="match status" value="1"/>
</dbReference>
<organism evidence="4 5">
    <name type="scientific">Pomacea canaliculata</name>
    <name type="common">Golden apple snail</name>
    <dbReference type="NCBI Taxonomy" id="400727"/>
    <lineage>
        <taxon>Eukaryota</taxon>
        <taxon>Metazoa</taxon>
        <taxon>Spiralia</taxon>
        <taxon>Lophotrochozoa</taxon>
        <taxon>Mollusca</taxon>
        <taxon>Gastropoda</taxon>
        <taxon>Caenogastropoda</taxon>
        <taxon>Architaenioglossa</taxon>
        <taxon>Ampullarioidea</taxon>
        <taxon>Ampullariidae</taxon>
        <taxon>Pomacea</taxon>
    </lineage>
</organism>
<accession>A0A2T7NTJ9</accession>
<dbReference type="PANTHER" id="PTHR11941:SF171">
    <property type="entry name" value="SD19268P"/>
    <property type="match status" value="1"/>
</dbReference>
<dbReference type="FunFam" id="1.10.12.10:FF:000001">
    <property type="entry name" value="Probable enoyl-CoA hydratase, mitochondrial"/>
    <property type="match status" value="1"/>
</dbReference>
<gene>
    <name evidence="4" type="ORF">C0Q70_14975</name>
</gene>
<proteinExistence type="inferred from homology"/>
<dbReference type="PROSITE" id="PS00166">
    <property type="entry name" value="ENOYL_COA_HYDRATASE"/>
    <property type="match status" value="1"/>
</dbReference>
<dbReference type="OrthoDB" id="410701at2759"/>
<dbReference type="Gene3D" id="3.90.226.10">
    <property type="entry name" value="2-enoyl-CoA Hydratase, Chain A, domain 1"/>
    <property type="match status" value="1"/>
</dbReference>
<dbReference type="PANTHER" id="PTHR11941">
    <property type="entry name" value="ENOYL-COA HYDRATASE-RELATED"/>
    <property type="match status" value="1"/>
</dbReference>
<dbReference type="Gene3D" id="1.10.12.10">
    <property type="entry name" value="Lyase 2-enoyl-coa Hydratase, Chain A, domain 2"/>
    <property type="match status" value="1"/>
</dbReference>
<keyword evidence="5" id="KW-1185">Reference proteome</keyword>
<comment type="similarity">
    <text evidence="1 3">Belongs to the enoyl-CoA hydratase/isomerase family.</text>
</comment>
<dbReference type="AlphaFoldDB" id="A0A2T7NTJ9"/>
<sequence length="225" mass="24094">MNQVKFDNAVRCVIIRSEVPGVFCAGADLKERAQMTNAEVSAFVQKLRFSLSELAGLPVPTIAAIDGAALGGGLELALACDMRIAACSAKIGLVETSLAIIPGAGGTQRLPRIVGVARAKELIFTSRVLDGVQAEKMGVVNHVVEQNKEGTAAYERALTLAEEIIPQGPVALRMAKLAINQGSEVDISSGLKYEEAYYAQVIPTKDRIEGLMAFKEKRRPKYKGH</sequence>
<keyword evidence="2" id="KW-0456">Lyase</keyword>
<evidence type="ECO:0000256" key="1">
    <source>
        <dbReference type="ARBA" id="ARBA00005254"/>
    </source>
</evidence>
<reference evidence="4 5" key="1">
    <citation type="submission" date="2018-04" db="EMBL/GenBank/DDBJ databases">
        <title>The genome of golden apple snail Pomacea canaliculata provides insight into stress tolerance and invasive adaptation.</title>
        <authorList>
            <person name="Liu C."/>
            <person name="Liu B."/>
            <person name="Ren Y."/>
            <person name="Zhang Y."/>
            <person name="Wang H."/>
            <person name="Li S."/>
            <person name="Jiang F."/>
            <person name="Yin L."/>
            <person name="Zhang G."/>
            <person name="Qian W."/>
            <person name="Fan W."/>
        </authorList>
    </citation>
    <scope>NUCLEOTIDE SEQUENCE [LARGE SCALE GENOMIC DNA]</scope>
    <source>
        <strain evidence="4">SZHN2017</strain>
        <tissue evidence="4">Muscle</tissue>
    </source>
</reference>
<dbReference type="GO" id="GO:0006635">
    <property type="term" value="P:fatty acid beta-oxidation"/>
    <property type="evidence" value="ECO:0007669"/>
    <property type="project" value="TreeGrafter"/>
</dbReference>
<dbReference type="InterPro" id="IPR014748">
    <property type="entry name" value="Enoyl-CoA_hydra_C"/>
</dbReference>
<evidence type="ECO:0000256" key="2">
    <source>
        <dbReference type="ARBA" id="ARBA00023239"/>
    </source>
</evidence>
<dbReference type="STRING" id="400727.A0A2T7NTJ9"/>
<comment type="caution">
    <text evidence="4">The sequence shown here is derived from an EMBL/GenBank/DDBJ whole genome shotgun (WGS) entry which is preliminary data.</text>
</comment>
<dbReference type="GO" id="GO:0004300">
    <property type="term" value="F:enoyl-CoA hydratase activity"/>
    <property type="evidence" value="ECO:0007669"/>
    <property type="project" value="UniProtKB-ARBA"/>
</dbReference>
<dbReference type="FunFam" id="3.90.226.10:FF:000009">
    <property type="entry name" value="Carnitinyl-CoA dehydratase"/>
    <property type="match status" value="1"/>
</dbReference>